<dbReference type="EMBL" id="MPTW01000024">
    <property type="protein sequence ID" value="OME64748.1"/>
    <property type="molecule type" value="Genomic_DNA"/>
</dbReference>
<evidence type="ECO:0000313" key="2">
    <source>
        <dbReference type="EMBL" id="OME64748.1"/>
    </source>
</evidence>
<name>A0A1R0Z991_9BACL</name>
<dbReference type="OrthoDB" id="2656948at2"/>
<evidence type="ECO:0000313" key="3">
    <source>
        <dbReference type="Proteomes" id="UP000187425"/>
    </source>
</evidence>
<sequence length="204" mass="22016">MRMYSKSIRILIGMVFIVCVVGSVMIFQSTYAKSTTNQSHTNFTSYPENEHGQTYGSAEEATSVEMLPDLIHAGSVNGIKGYLLKKDYLGEPGDVPVYDVYGKTIIGSFHIGAKNMNFPKNKNGKTYGSGADATSPETEPELISAIGVDGTEGYVLKKDLDVELPKSPEEAIAIQNSRSPGGRDIPLYEVDGETVIGVFHLGGK</sequence>
<evidence type="ECO:0000256" key="1">
    <source>
        <dbReference type="SAM" id="MobiDB-lite"/>
    </source>
</evidence>
<proteinExistence type="predicted"/>
<reference evidence="2 3" key="1">
    <citation type="submission" date="2016-11" db="EMBL/GenBank/DDBJ databases">
        <title>Paenibacillus species isolates.</title>
        <authorList>
            <person name="Beno S.M."/>
        </authorList>
    </citation>
    <scope>NUCLEOTIDE SEQUENCE [LARGE SCALE GENOMIC DNA]</scope>
    <source>
        <strain evidence="2 3">FSL H7-0443</strain>
    </source>
</reference>
<dbReference type="Proteomes" id="UP000187425">
    <property type="component" value="Unassembled WGS sequence"/>
</dbReference>
<comment type="caution">
    <text evidence="2">The sequence shown here is derived from an EMBL/GenBank/DDBJ whole genome shotgun (WGS) entry which is preliminary data.</text>
</comment>
<accession>A0A1R0Z991</accession>
<dbReference type="RefSeq" id="WP_076286690.1">
    <property type="nucleotide sequence ID" value="NZ_MPTW01000024.1"/>
</dbReference>
<feature type="region of interest" description="Disordered" evidence="1">
    <location>
        <begin position="37"/>
        <end position="56"/>
    </location>
</feature>
<protein>
    <recommendedName>
        <fullName evidence="4">Peptidase M56 BlaR1</fullName>
    </recommendedName>
</protein>
<organism evidence="2 3">
    <name type="scientific">Paenibacillus odorifer</name>
    <dbReference type="NCBI Taxonomy" id="189426"/>
    <lineage>
        <taxon>Bacteria</taxon>
        <taxon>Bacillati</taxon>
        <taxon>Bacillota</taxon>
        <taxon>Bacilli</taxon>
        <taxon>Bacillales</taxon>
        <taxon>Paenibacillaceae</taxon>
        <taxon>Paenibacillus</taxon>
    </lineage>
</organism>
<dbReference type="AlphaFoldDB" id="A0A1R0Z991"/>
<gene>
    <name evidence="2" type="ORF">BSK65_26730</name>
</gene>
<evidence type="ECO:0008006" key="4">
    <source>
        <dbReference type="Google" id="ProtNLM"/>
    </source>
</evidence>